<feature type="compositionally biased region" description="Basic and acidic residues" evidence="1">
    <location>
        <begin position="608"/>
        <end position="630"/>
    </location>
</feature>
<name>A0AAW1GK15_SAPOF</name>
<feature type="compositionally biased region" description="Polar residues" evidence="1">
    <location>
        <begin position="362"/>
        <end position="373"/>
    </location>
</feature>
<keyword evidence="3" id="KW-1185">Reference proteome</keyword>
<gene>
    <name evidence="2" type="ORF">RND81_14G018800</name>
</gene>
<dbReference type="PANTHER" id="PTHR33737">
    <property type="entry name" value="OS05G0121800 PROTEIN"/>
    <property type="match status" value="1"/>
</dbReference>
<dbReference type="GO" id="GO:0008017">
    <property type="term" value="F:microtubule binding"/>
    <property type="evidence" value="ECO:0007669"/>
    <property type="project" value="InterPro"/>
</dbReference>
<evidence type="ECO:0000313" key="2">
    <source>
        <dbReference type="EMBL" id="KAK9664086.1"/>
    </source>
</evidence>
<evidence type="ECO:0000313" key="3">
    <source>
        <dbReference type="Proteomes" id="UP001443914"/>
    </source>
</evidence>
<feature type="region of interest" description="Disordered" evidence="1">
    <location>
        <begin position="1052"/>
        <end position="1076"/>
    </location>
</feature>
<protein>
    <submittedName>
        <fullName evidence="2">Uncharacterized protein</fullName>
    </submittedName>
</protein>
<feature type="region of interest" description="Disordered" evidence="1">
    <location>
        <begin position="362"/>
        <end position="398"/>
    </location>
</feature>
<feature type="region of interest" description="Disordered" evidence="1">
    <location>
        <begin position="147"/>
        <end position="343"/>
    </location>
</feature>
<feature type="region of interest" description="Disordered" evidence="1">
    <location>
        <begin position="924"/>
        <end position="948"/>
    </location>
</feature>
<organism evidence="2 3">
    <name type="scientific">Saponaria officinalis</name>
    <name type="common">Common soapwort</name>
    <name type="synonym">Lychnis saponaria</name>
    <dbReference type="NCBI Taxonomy" id="3572"/>
    <lineage>
        <taxon>Eukaryota</taxon>
        <taxon>Viridiplantae</taxon>
        <taxon>Streptophyta</taxon>
        <taxon>Embryophyta</taxon>
        <taxon>Tracheophyta</taxon>
        <taxon>Spermatophyta</taxon>
        <taxon>Magnoliopsida</taxon>
        <taxon>eudicotyledons</taxon>
        <taxon>Gunneridae</taxon>
        <taxon>Pentapetalae</taxon>
        <taxon>Caryophyllales</taxon>
        <taxon>Caryophyllaceae</taxon>
        <taxon>Caryophylleae</taxon>
        <taxon>Saponaria</taxon>
    </lineage>
</organism>
<sequence>MESSEMSLIEIAGEDDSLLHEISANDHSTFALSPLQISRSHLSSGTISNAESKGPSSASSHSNKENLTIIDNKSGIRNLSVERQKMKKSRKTGGYNLRKSLAWDRAFFTEEGVLDPVELSMISGISYGHSLSVVHEEQGDSLAVASDVDSGSADAETIEENSVREISSSQLSKTNMNSPVRKQDSLPGSRLPMISRSSQKVPTSQGLCKSAIKGTRCSAPRTPTQKRLLNTGTPKVTTRNSKIPRVPLSKHPPLPSTSVHTSSGGSHVKCPGIPQPAPQSISLKLPSSTKHASKSTNTSLGGTFKSMKQPGATTRMDSACSSMKIDSSTNRTAQSTSKVSNYLQKSSKQCLPVKLVESVDGTSRIRNLSNPQSDKGDGNKKDVQLQGIKPSGLRMPSPSMRFFSEGNMKSSNLKSSIPASKTSEAADHISDFKQIKVRHGSLLHNATLKKRLSSPVTEICSTSSFDPTAHAGVMHEKCNEQVLQQQVLPLATDDVKCTKNVLNDIDSQHNNEYQSFLKAKGKDMKYDAMSSHAESMNINSSDPILQQNGDADGNTMNISTASCTEVQLTVAFASSGAICPALDEDAGCSSSAMNDSKLLRCETDLNSHHNNDTLADRDPLTNMLSDDKTDPGQSNAGGGMNLQLGESKLLADGKCPLEIDESDSARPVRVGETVDVEISDGGQQGSTGSEQITSCSTKCGVVGGVTYEHVDSEQGDAMYDSELSTMKLGECSAQQDNISNYHAPCHKNSNFFSENRSSSMTSSGSNNNSDVGSNSNNSRTSSLDLSNNVAVQFLDLPLSLQSAEEPPLSCGHEIVDIGCQHASSVSFDYGTELAINRNVEVTQQVVNDDPVGKLPIAKRDNLDVDKNLLMKDSPFEKDREESNFEVSDDTLQVHNSVDGVESQSDSVSIMYAFQTTELEARLSASRNKDQATSAAEEPILEATGSPNVSHDLPAKELMLSATLDVQSNKPDDSACPQEPERNSFQVVDDLSVETKCNMERVDSSDEANANLKRTTDNLKVTIPASCAVPFSDEWLAAIESAGEEILTMKTGAVQHSPPDKSAPDPSPWSPVKRKTNQVIGPFDCTKCTKYTNTQLDHSE</sequence>
<dbReference type="InterPro" id="IPR045882">
    <property type="entry name" value="GPT1/2"/>
</dbReference>
<feature type="compositionally biased region" description="Polar residues" evidence="1">
    <location>
        <begin position="311"/>
        <end position="343"/>
    </location>
</feature>
<dbReference type="Proteomes" id="UP001443914">
    <property type="component" value="Unassembled WGS sequence"/>
</dbReference>
<dbReference type="PANTHER" id="PTHR33737:SF19">
    <property type="entry name" value="BNAA10G12980D PROTEIN"/>
    <property type="match status" value="1"/>
</dbReference>
<proteinExistence type="predicted"/>
<evidence type="ECO:0000256" key="1">
    <source>
        <dbReference type="SAM" id="MobiDB-lite"/>
    </source>
</evidence>
<feature type="compositionally biased region" description="Low complexity" evidence="1">
    <location>
        <begin position="256"/>
        <end position="268"/>
    </location>
</feature>
<feature type="compositionally biased region" description="Low complexity" evidence="1">
    <location>
        <begin position="754"/>
        <end position="778"/>
    </location>
</feature>
<feature type="compositionally biased region" description="Polar residues" evidence="1">
    <location>
        <begin position="221"/>
        <end position="241"/>
    </location>
</feature>
<feature type="region of interest" description="Disordered" evidence="1">
    <location>
        <begin position="43"/>
        <end position="67"/>
    </location>
</feature>
<feature type="region of interest" description="Disordered" evidence="1">
    <location>
        <begin position="608"/>
        <end position="637"/>
    </location>
</feature>
<feature type="region of interest" description="Disordered" evidence="1">
    <location>
        <begin position="754"/>
        <end position="782"/>
    </location>
</feature>
<dbReference type="AlphaFoldDB" id="A0AAW1GK15"/>
<accession>A0AAW1GK15</accession>
<feature type="compositionally biased region" description="Polar residues" evidence="1">
    <location>
        <begin position="164"/>
        <end position="180"/>
    </location>
</feature>
<feature type="compositionally biased region" description="Polar residues" evidence="1">
    <location>
        <begin position="278"/>
        <end position="301"/>
    </location>
</feature>
<reference evidence="2" key="1">
    <citation type="submission" date="2024-03" db="EMBL/GenBank/DDBJ databases">
        <title>WGS assembly of Saponaria officinalis var. Norfolk2.</title>
        <authorList>
            <person name="Jenkins J."/>
            <person name="Shu S."/>
            <person name="Grimwood J."/>
            <person name="Barry K."/>
            <person name="Goodstein D."/>
            <person name="Schmutz J."/>
            <person name="Leebens-Mack J."/>
            <person name="Osbourn A."/>
        </authorList>
    </citation>
    <scope>NUCLEOTIDE SEQUENCE [LARGE SCALE GENOMIC DNA]</scope>
    <source>
        <strain evidence="2">JIC</strain>
    </source>
</reference>
<dbReference type="EMBL" id="JBDFQZ010000014">
    <property type="protein sequence ID" value="KAK9664086.1"/>
    <property type="molecule type" value="Genomic_DNA"/>
</dbReference>
<feature type="compositionally biased region" description="Polar residues" evidence="1">
    <location>
        <begin position="195"/>
        <end position="207"/>
    </location>
</feature>
<comment type="caution">
    <text evidence="2">The sequence shown here is derived from an EMBL/GenBank/DDBJ whole genome shotgun (WGS) entry which is preliminary data.</text>
</comment>
<feature type="compositionally biased region" description="Basic and acidic residues" evidence="1">
    <location>
        <begin position="374"/>
        <end position="383"/>
    </location>
</feature>